<reference evidence="1" key="1">
    <citation type="submission" date="2020-01" db="EMBL/GenBank/DDBJ databases">
        <title>Development of genomics and gene disruption for Polysphondylium violaceum indicates a role for the polyketide synthase stlB in stalk morphogenesis.</title>
        <authorList>
            <person name="Narita B."/>
            <person name="Kawabe Y."/>
            <person name="Kin K."/>
            <person name="Saito T."/>
            <person name="Gibbs R."/>
            <person name="Kuspa A."/>
            <person name="Muzny D."/>
            <person name="Queller D."/>
            <person name="Richards S."/>
            <person name="Strassman J."/>
            <person name="Sucgang R."/>
            <person name="Worley K."/>
            <person name="Schaap P."/>
        </authorList>
    </citation>
    <scope>NUCLEOTIDE SEQUENCE</scope>
    <source>
        <strain evidence="1">QSvi11</strain>
    </source>
</reference>
<dbReference type="EMBL" id="AJWJ01000867">
    <property type="protein sequence ID" value="KAF2068711.1"/>
    <property type="molecule type" value="Genomic_DNA"/>
</dbReference>
<evidence type="ECO:0000313" key="1">
    <source>
        <dbReference type="EMBL" id="KAF2068711.1"/>
    </source>
</evidence>
<sequence length="149" mass="16508">MGVQKDGWTEFCLAAKAVGLKIKDFCGKICDKVIFRFKTIYKIIRNLFKKPKDDVVGDDTLEEQVPLISEETHQFIVGEDVVQSLEYHFDLVESASTLSKTVGQIFTLASQLNQSILVCIHNGIPLDSIKINIELPQIGSGTILPSIGL</sequence>
<organism evidence="1 2">
    <name type="scientific">Polysphondylium violaceum</name>
    <dbReference type="NCBI Taxonomy" id="133409"/>
    <lineage>
        <taxon>Eukaryota</taxon>
        <taxon>Amoebozoa</taxon>
        <taxon>Evosea</taxon>
        <taxon>Eumycetozoa</taxon>
        <taxon>Dictyostelia</taxon>
        <taxon>Dictyosteliales</taxon>
        <taxon>Dictyosteliaceae</taxon>
        <taxon>Polysphondylium</taxon>
    </lineage>
</organism>
<accession>A0A8J4PSM3</accession>
<dbReference type="AlphaFoldDB" id="A0A8J4PSM3"/>
<protein>
    <submittedName>
        <fullName evidence="1">Uncharacterized protein</fullName>
    </submittedName>
</protein>
<gene>
    <name evidence="1" type="ORF">CYY_009963</name>
</gene>
<dbReference type="Proteomes" id="UP000695562">
    <property type="component" value="Unassembled WGS sequence"/>
</dbReference>
<proteinExistence type="predicted"/>
<comment type="caution">
    <text evidence="1">The sequence shown here is derived from an EMBL/GenBank/DDBJ whole genome shotgun (WGS) entry which is preliminary data.</text>
</comment>
<keyword evidence="2" id="KW-1185">Reference proteome</keyword>
<name>A0A8J4PSM3_9MYCE</name>
<evidence type="ECO:0000313" key="2">
    <source>
        <dbReference type="Proteomes" id="UP000695562"/>
    </source>
</evidence>